<dbReference type="SUPFAM" id="SSF100895">
    <property type="entry name" value="Kazal-type serine protease inhibitors"/>
    <property type="match status" value="1"/>
</dbReference>
<feature type="transmembrane region" description="Helical" evidence="7">
    <location>
        <begin position="487"/>
        <end position="516"/>
    </location>
</feature>
<gene>
    <name evidence="9" type="ORF">EI555_020073</name>
</gene>
<feature type="non-terminal residue" evidence="9">
    <location>
        <position position="1"/>
    </location>
</feature>
<proteinExistence type="predicted"/>
<comment type="subcellular location">
    <subcellularLocation>
        <location evidence="1">Cell membrane</location>
        <topology evidence="1">Multi-pass membrane protein</topology>
    </subcellularLocation>
</comment>
<dbReference type="Pfam" id="PF03137">
    <property type="entry name" value="OATP"/>
    <property type="match status" value="2"/>
</dbReference>
<feature type="region of interest" description="Disordered" evidence="6">
    <location>
        <begin position="314"/>
        <end position="341"/>
    </location>
</feature>
<evidence type="ECO:0000256" key="1">
    <source>
        <dbReference type="ARBA" id="ARBA00004651"/>
    </source>
</evidence>
<dbReference type="EMBL" id="RWIC01001666">
    <property type="protein sequence ID" value="TKC34938.1"/>
    <property type="molecule type" value="Genomic_DNA"/>
</dbReference>
<keyword evidence="2" id="KW-1003">Cell membrane</keyword>
<feature type="transmembrane region" description="Helical" evidence="7">
    <location>
        <begin position="719"/>
        <end position="743"/>
    </location>
</feature>
<dbReference type="PANTHER" id="PTHR11388">
    <property type="entry name" value="ORGANIC ANION TRANSPORTER"/>
    <property type="match status" value="1"/>
</dbReference>
<feature type="transmembrane region" description="Helical" evidence="7">
    <location>
        <begin position="562"/>
        <end position="583"/>
    </location>
</feature>
<dbReference type="GO" id="GO:0016323">
    <property type="term" value="C:basolateral plasma membrane"/>
    <property type="evidence" value="ECO:0007669"/>
    <property type="project" value="TreeGrafter"/>
</dbReference>
<feature type="transmembrane region" description="Helical" evidence="7">
    <location>
        <begin position="595"/>
        <end position="613"/>
    </location>
</feature>
<sequence length="864" mass="95271">IGQQEEPLVDFTQPEKEAECFPDHLLHSPEEQYTPLQLWAEDKVPGLQSYELLKAFIKLIMYQLKLAQVFMNVEMQFEIKKLGFRSTSQTQANNAIYELWRCTWNCSYFRVKGKSGHGWGDNEYDEELGRNVPSGGLGGHQFPDFRAQQAFPLKQGEQAAPRLWEPQPTARPACAAQPGRGGAMQEALVEVEPRAALAQPAENTVPSEAEAGKARGKNPLFRIFPANLIKFGSFKKRERDQAGSTPPSIKKRFNNIRCFLIFFCILVISQCKPEGGLGRGEVVLVRANAGRQRVAYVGEAEEGRGCTYSKTLKNHKSLGSGKQRGGRELAEECPGGGESPCRLTPGRRELFPHGGAATCPEEEPERHLAFCGSRRTGVGRTHPDHEGLQRHREPGFRRLQSRQPAPFVSIALFRRGMVVNGLVNISISTIEKRYELKSSLTGLISSSYDIAFCLLSLFVSFIGTAFIDDSVPTHKSSLYIDIQSKVPQMTIFIVFVLFLGIGYSMSILGPAVGYVLGGQLLTIIDITEDDPRWLGAWWIGFLMSWLFAWSLIIPFACFPKHLPGTVLIPGAALGQILGGILVSKFKMTCKNIMKFALLMSITALTLTFVFVYANCENEPFAGVSESYNGTGELGNLIAPCNANCNCLRSYYYPICGGNGIQYFSPCYAGCTNSVSKRHPKVYYNCSCIERKTEVTPTPSSFSFEAQAGKCSSQCKNLPVFLGIFFAAIVFTFMAGTPITVSILRCVNQKQRSLALGIQCVLLRLLGTIPGPIIFGITIDSTCILWDINECGIKGACWIYNNIKMAYMLVAISVTCKITTVFFNGLAVFLYKPPPLGTDVPYQNQDSVVTTVSLECDLSKAGNDG</sequence>
<dbReference type="GO" id="GO:0015347">
    <property type="term" value="F:sodium-independent organic anion transmembrane transporter activity"/>
    <property type="evidence" value="ECO:0007669"/>
    <property type="project" value="TreeGrafter"/>
</dbReference>
<dbReference type="PANTHER" id="PTHR11388:SF103">
    <property type="entry name" value="SOLUTE CARRIER ORGANIC ANION TRANSPORTER FAMILY MEMBER 4C1"/>
    <property type="match status" value="1"/>
</dbReference>
<feature type="transmembrane region" description="Helical" evidence="7">
    <location>
        <begin position="805"/>
        <end position="830"/>
    </location>
</feature>
<feature type="domain" description="Kazal-like" evidence="8">
    <location>
        <begin position="634"/>
        <end position="689"/>
    </location>
</feature>
<evidence type="ECO:0000256" key="3">
    <source>
        <dbReference type="ARBA" id="ARBA00022692"/>
    </source>
</evidence>
<keyword evidence="3 7" id="KW-0812">Transmembrane</keyword>
<feature type="transmembrane region" description="Helical" evidence="7">
    <location>
        <begin position="407"/>
        <end position="427"/>
    </location>
</feature>
<evidence type="ECO:0000259" key="8">
    <source>
        <dbReference type="PROSITE" id="PS51465"/>
    </source>
</evidence>
<evidence type="ECO:0000313" key="9">
    <source>
        <dbReference type="EMBL" id="TKC34938.1"/>
    </source>
</evidence>
<name>A0A4U1EFT6_MONMO</name>
<evidence type="ECO:0000256" key="6">
    <source>
        <dbReference type="SAM" id="MobiDB-lite"/>
    </source>
</evidence>
<evidence type="ECO:0000256" key="2">
    <source>
        <dbReference type="ARBA" id="ARBA00022475"/>
    </source>
</evidence>
<dbReference type="Proteomes" id="UP000308365">
    <property type="component" value="Unassembled WGS sequence"/>
</dbReference>
<feature type="transmembrane region" description="Helical" evidence="7">
    <location>
        <begin position="448"/>
        <end position="467"/>
    </location>
</feature>
<comment type="caution">
    <text evidence="9">The sequence shown here is derived from an EMBL/GenBank/DDBJ whole genome shotgun (WGS) entry which is preliminary data.</text>
</comment>
<reference evidence="10" key="1">
    <citation type="journal article" date="2019" name="IScience">
        <title>Narwhal Genome Reveals Long-Term Low Genetic Diversity despite Current Large Abundance Size.</title>
        <authorList>
            <person name="Westbury M.V."/>
            <person name="Petersen B."/>
            <person name="Garde E."/>
            <person name="Heide-Jorgensen M.P."/>
            <person name="Lorenzen E.D."/>
        </authorList>
    </citation>
    <scope>NUCLEOTIDE SEQUENCE [LARGE SCALE GENOMIC DNA]</scope>
</reference>
<dbReference type="GO" id="GO:0043252">
    <property type="term" value="P:sodium-independent organic anion transport"/>
    <property type="evidence" value="ECO:0007669"/>
    <property type="project" value="TreeGrafter"/>
</dbReference>
<dbReference type="InterPro" id="IPR004156">
    <property type="entry name" value="OATP"/>
</dbReference>
<dbReference type="InterPro" id="IPR002350">
    <property type="entry name" value="Kazal_dom"/>
</dbReference>
<protein>
    <recommendedName>
        <fullName evidence="8">Kazal-like domain-containing protein</fullName>
    </recommendedName>
</protein>
<evidence type="ECO:0000256" key="7">
    <source>
        <dbReference type="SAM" id="Phobius"/>
    </source>
</evidence>
<organism evidence="9 10">
    <name type="scientific">Monodon monoceros</name>
    <name type="common">Narwhal</name>
    <name type="synonym">Ceratodon monodon</name>
    <dbReference type="NCBI Taxonomy" id="40151"/>
    <lineage>
        <taxon>Eukaryota</taxon>
        <taxon>Metazoa</taxon>
        <taxon>Chordata</taxon>
        <taxon>Craniata</taxon>
        <taxon>Vertebrata</taxon>
        <taxon>Euteleostomi</taxon>
        <taxon>Mammalia</taxon>
        <taxon>Eutheria</taxon>
        <taxon>Laurasiatheria</taxon>
        <taxon>Artiodactyla</taxon>
        <taxon>Whippomorpha</taxon>
        <taxon>Cetacea</taxon>
        <taxon>Odontoceti</taxon>
        <taxon>Monodontidae</taxon>
        <taxon>Monodon</taxon>
    </lineage>
</organism>
<dbReference type="PROSITE" id="PS51465">
    <property type="entry name" value="KAZAL_2"/>
    <property type="match status" value="1"/>
</dbReference>
<feature type="transmembrane region" description="Helical" evidence="7">
    <location>
        <begin position="536"/>
        <end position="556"/>
    </location>
</feature>
<dbReference type="InterPro" id="IPR036058">
    <property type="entry name" value="Kazal_dom_sf"/>
</dbReference>
<dbReference type="Pfam" id="PF07648">
    <property type="entry name" value="Kazal_2"/>
    <property type="match status" value="1"/>
</dbReference>
<evidence type="ECO:0000256" key="4">
    <source>
        <dbReference type="ARBA" id="ARBA00022989"/>
    </source>
</evidence>
<dbReference type="AlphaFoldDB" id="A0A4U1EFT6"/>
<accession>A0A4U1EFT6</accession>
<keyword evidence="4 7" id="KW-1133">Transmembrane helix</keyword>
<evidence type="ECO:0000256" key="5">
    <source>
        <dbReference type="ARBA" id="ARBA00023136"/>
    </source>
</evidence>
<keyword evidence="5 7" id="KW-0472">Membrane</keyword>
<evidence type="ECO:0000313" key="10">
    <source>
        <dbReference type="Proteomes" id="UP000308365"/>
    </source>
</evidence>